<sequence length="62" mass="6884">MLLVDVEGAGALERWLDSHPTLAERIQRIYGRSMQPLPLTPVHEAPEAPEAATARPPLCRVR</sequence>
<feature type="compositionally biased region" description="Low complexity" evidence="1">
    <location>
        <begin position="48"/>
        <end position="62"/>
    </location>
</feature>
<keyword evidence="3" id="KW-1185">Reference proteome</keyword>
<dbReference type="AlphaFoldDB" id="C5TBR7"/>
<dbReference type="EMBL" id="ACQT01000363">
    <property type="protein sequence ID" value="EER58079.1"/>
    <property type="molecule type" value="Genomic_DNA"/>
</dbReference>
<name>C5TBR7_ACIDE</name>
<evidence type="ECO:0000313" key="3">
    <source>
        <dbReference type="Proteomes" id="UP000003856"/>
    </source>
</evidence>
<organism evidence="2 3">
    <name type="scientific">Acidovorax delafieldii 2AN</name>
    <dbReference type="NCBI Taxonomy" id="573060"/>
    <lineage>
        <taxon>Bacteria</taxon>
        <taxon>Pseudomonadati</taxon>
        <taxon>Pseudomonadota</taxon>
        <taxon>Betaproteobacteria</taxon>
        <taxon>Burkholderiales</taxon>
        <taxon>Comamonadaceae</taxon>
        <taxon>Acidovorax</taxon>
    </lineage>
</organism>
<gene>
    <name evidence="2" type="ORF">AcdelDRAFT_4347</name>
</gene>
<evidence type="ECO:0000256" key="1">
    <source>
        <dbReference type="SAM" id="MobiDB-lite"/>
    </source>
</evidence>
<feature type="region of interest" description="Disordered" evidence="1">
    <location>
        <begin position="40"/>
        <end position="62"/>
    </location>
</feature>
<dbReference type="PATRIC" id="fig|573060.9.peg.572"/>
<protein>
    <submittedName>
        <fullName evidence="2">Peptidase M48, Ste24p</fullName>
    </submittedName>
</protein>
<reference evidence="2 3" key="1">
    <citation type="submission" date="2009-05" db="EMBL/GenBank/DDBJ databases">
        <title>The draft genome of Acidovorax delafieldii 2AN.</title>
        <authorList>
            <consortium name="US DOE Joint Genome Institute (JGI-PGF)"/>
            <person name="Lucas S."/>
            <person name="Copeland A."/>
            <person name="Lapidus A."/>
            <person name="Glavina del Rio T."/>
            <person name="Tice H."/>
            <person name="Bruce D."/>
            <person name="Goodwin L."/>
            <person name="Pitluck S."/>
            <person name="Larimer F."/>
            <person name="Land M.L."/>
            <person name="Hauser L."/>
            <person name="Shelobolina E.S."/>
            <person name="Picardal F."/>
            <person name="Roden E."/>
            <person name="Emerson D."/>
        </authorList>
    </citation>
    <scope>NUCLEOTIDE SEQUENCE [LARGE SCALE GENOMIC DNA]</scope>
    <source>
        <strain evidence="2 3">2AN</strain>
    </source>
</reference>
<dbReference type="Proteomes" id="UP000003856">
    <property type="component" value="Unassembled WGS sequence"/>
</dbReference>
<comment type="caution">
    <text evidence="2">The sequence shown here is derived from an EMBL/GenBank/DDBJ whole genome shotgun (WGS) entry which is preliminary data.</text>
</comment>
<evidence type="ECO:0000313" key="2">
    <source>
        <dbReference type="EMBL" id="EER58079.1"/>
    </source>
</evidence>
<proteinExistence type="predicted"/>
<accession>C5TBR7</accession>